<dbReference type="GO" id="GO:0051213">
    <property type="term" value="F:dioxygenase activity"/>
    <property type="evidence" value="ECO:0007669"/>
    <property type="project" value="UniProtKB-KW"/>
</dbReference>
<proteinExistence type="predicted"/>
<dbReference type="Proteomes" id="UP001301728">
    <property type="component" value="Unassembled WGS sequence"/>
</dbReference>
<dbReference type="PANTHER" id="PTHR20883:SF48">
    <property type="entry name" value="ECTOINE DIOXYGENASE"/>
    <property type="match status" value="1"/>
</dbReference>
<comment type="caution">
    <text evidence="1">The sequence shown here is derived from an EMBL/GenBank/DDBJ whole genome shotgun (WGS) entry which is preliminary data.</text>
</comment>
<name>A0ABU5U439_9CYAN</name>
<keyword evidence="2" id="KW-1185">Reference proteome</keyword>
<protein>
    <submittedName>
        <fullName evidence="1">Phytanoyl-CoA dioxygenase family protein</fullName>
    </submittedName>
</protein>
<keyword evidence="1" id="KW-0223">Dioxygenase</keyword>
<reference evidence="1 2" key="1">
    <citation type="submission" date="2023-12" db="EMBL/GenBank/DDBJ databases">
        <title>Baltic Sea Cyanobacteria.</title>
        <authorList>
            <person name="Delbaje E."/>
            <person name="Fewer D.P."/>
            <person name="Shishido T.K."/>
        </authorList>
    </citation>
    <scope>NUCLEOTIDE SEQUENCE [LARGE SCALE GENOMIC DNA]</scope>
    <source>
        <strain evidence="1 2">CCNP 1315</strain>
    </source>
</reference>
<dbReference type="EMBL" id="JAYGHT010000139">
    <property type="protein sequence ID" value="MEA5521830.1"/>
    <property type="molecule type" value="Genomic_DNA"/>
</dbReference>
<dbReference type="PANTHER" id="PTHR20883">
    <property type="entry name" value="PHYTANOYL-COA DIOXYGENASE DOMAIN CONTAINING 1"/>
    <property type="match status" value="1"/>
</dbReference>
<dbReference type="Gene3D" id="2.60.120.620">
    <property type="entry name" value="q2cbj1_9rhob like domain"/>
    <property type="match status" value="1"/>
</dbReference>
<keyword evidence="1" id="KW-0560">Oxidoreductase</keyword>
<accession>A0ABU5U439</accession>
<dbReference type="Pfam" id="PF05721">
    <property type="entry name" value="PhyH"/>
    <property type="match status" value="1"/>
</dbReference>
<dbReference type="RefSeq" id="WP_323220940.1">
    <property type="nucleotide sequence ID" value="NZ_JAYGHT010000139.1"/>
</dbReference>
<dbReference type="SUPFAM" id="SSF51197">
    <property type="entry name" value="Clavaminate synthase-like"/>
    <property type="match status" value="1"/>
</dbReference>
<evidence type="ECO:0000313" key="2">
    <source>
        <dbReference type="Proteomes" id="UP001301728"/>
    </source>
</evidence>
<sequence length="311" mass="36749">MIKFNLDQTVEIKNHYIEQGYVVIQKAIPLDKIDSFLDAYEKIKHNPFFIYFSQSIQRCVRVELTQQGYIKESMENASRLAFFPEFSKRMQDCIYDPCVSNVLNTISGYSKHISWQNMFFDKSTGTIEHQDSWYLDTNPPGKLIGAWFSLEDIQENCGSFFVCPKSHKLEVVNRKDYPTHQAFIQKIMSISSDNLLEKKPMYLNKGDLLLWHPFLVHGAFQCQDDSLSRKSFTSHFYPYGCKAKETKRGKLLSIYWQDHDRPKKTFNPQIFTSYRLSDYLYNLMIYALFIKTEMKLTSQTFSRRRESYNKS</sequence>
<organism evidence="1 2">
    <name type="scientific">Limnoraphis robusta CCNP1315</name>
    <dbReference type="NCBI Taxonomy" id="3110306"/>
    <lineage>
        <taxon>Bacteria</taxon>
        <taxon>Bacillati</taxon>
        <taxon>Cyanobacteriota</taxon>
        <taxon>Cyanophyceae</taxon>
        <taxon>Oscillatoriophycideae</taxon>
        <taxon>Oscillatoriales</taxon>
        <taxon>Sirenicapillariaceae</taxon>
        <taxon>Limnoraphis</taxon>
    </lineage>
</organism>
<evidence type="ECO:0000313" key="1">
    <source>
        <dbReference type="EMBL" id="MEA5521830.1"/>
    </source>
</evidence>
<gene>
    <name evidence="1" type="ORF">VB854_23090</name>
</gene>
<dbReference type="InterPro" id="IPR008775">
    <property type="entry name" value="Phytyl_CoA_dOase-like"/>
</dbReference>